<feature type="domain" description="Ketoreductase" evidence="4">
    <location>
        <begin position="83"/>
        <end position="256"/>
    </location>
</feature>
<dbReference type="SMART" id="SM00822">
    <property type="entry name" value="PKS_KR"/>
    <property type="match status" value="1"/>
</dbReference>
<evidence type="ECO:0000256" key="1">
    <source>
        <dbReference type="ARBA" id="ARBA00006484"/>
    </source>
</evidence>
<dbReference type="PANTHER" id="PTHR42760:SF133">
    <property type="entry name" value="3-OXOACYL-[ACYL-CARRIER-PROTEIN] REDUCTASE"/>
    <property type="match status" value="1"/>
</dbReference>
<feature type="region of interest" description="Disordered" evidence="3">
    <location>
        <begin position="1"/>
        <end position="77"/>
    </location>
</feature>
<proteinExistence type="inferred from homology"/>
<dbReference type="Proteomes" id="UP000016033">
    <property type="component" value="Unassembled WGS sequence"/>
</dbReference>
<dbReference type="AlphaFoldDB" id="T5K455"/>
<comment type="caution">
    <text evidence="5">The sequence shown here is derived from an EMBL/GenBank/DDBJ whole genome shotgun (WGS) entry which is preliminary data.</text>
</comment>
<dbReference type="Pfam" id="PF13561">
    <property type="entry name" value="adh_short_C2"/>
    <property type="match status" value="1"/>
</dbReference>
<dbReference type="PATRIC" id="fig|1333857.3.peg.2804"/>
<dbReference type="NCBIfam" id="NF009466">
    <property type="entry name" value="PRK12826.1-2"/>
    <property type="match status" value="1"/>
</dbReference>
<evidence type="ECO:0000259" key="4">
    <source>
        <dbReference type="SMART" id="SM00822"/>
    </source>
</evidence>
<dbReference type="InterPro" id="IPR002347">
    <property type="entry name" value="SDR_fam"/>
</dbReference>
<dbReference type="FunFam" id="3.40.50.720:FF:000173">
    <property type="entry name" value="3-oxoacyl-[acyl-carrier protein] reductase"/>
    <property type="match status" value="1"/>
</dbReference>
<keyword evidence="2" id="KW-0560">Oxidoreductase</keyword>
<feature type="compositionally biased region" description="Basic and acidic residues" evidence="3">
    <location>
        <begin position="42"/>
        <end position="66"/>
    </location>
</feature>
<protein>
    <recommendedName>
        <fullName evidence="4">Ketoreductase domain-containing protein</fullName>
    </recommendedName>
</protein>
<dbReference type="PANTHER" id="PTHR42760">
    <property type="entry name" value="SHORT-CHAIN DEHYDROGENASES/REDUCTASES FAMILY MEMBER"/>
    <property type="match status" value="1"/>
</dbReference>
<dbReference type="SUPFAM" id="SSF51735">
    <property type="entry name" value="NAD(P)-binding Rossmann-fold domains"/>
    <property type="match status" value="1"/>
</dbReference>
<comment type="similarity">
    <text evidence="1">Belongs to the short-chain dehydrogenases/reductases (SDR) family.</text>
</comment>
<evidence type="ECO:0000313" key="6">
    <source>
        <dbReference type="Proteomes" id="UP000016033"/>
    </source>
</evidence>
<feature type="compositionally biased region" description="Basic and acidic residues" evidence="3">
    <location>
        <begin position="20"/>
        <end position="32"/>
    </location>
</feature>
<feature type="compositionally biased region" description="Polar residues" evidence="3">
    <location>
        <begin position="68"/>
        <end position="77"/>
    </location>
</feature>
<dbReference type="PRINTS" id="PR00080">
    <property type="entry name" value="SDRFAMILY"/>
</dbReference>
<evidence type="ECO:0000313" key="5">
    <source>
        <dbReference type="EMBL" id="EQM74651.1"/>
    </source>
</evidence>
<sequence>MSQAYAGTGHSACRFGGGSAREDDGQAERSDEQEADEDADEGERADRDYRGAEDRPGIVGRIDDGSGTRATGQSRSVPMSAERVVLVTGGNRGIGRAIAERFVRDGYRVAVTARSGEGPEGTLTVRADVTDAAALDAAFTEVEQQLGPVEIVVANAGITKDTLLMRMSEDDFDSVVATNLGGTFRVVKRASKGMLRARFGRIILISSVVGLYGSAGQANYSASKSALVGFARSITRELGARGITANVVAPGFIETDMTAELPEETQKQYKASIPAARFATPDEVAGVVTWLAGDDAGYVSGAVIPVDGGLGMGH</sequence>
<dbReference type="GO" id="GO:0016616">
    <property type="term" value="F:oxidoreductase activity, acting on the CH-OH group of donors, NAD or NADP as acceptor"/>
    <property type="evidence" value="ECO:0007669"/>
    <property type="project" value="UniProtKB-ARBA"/>
</dbReference>
<dbReference type="PRINTS" id="PR00081">
    <property type="entry name" value="GDHRDH"/>
</dbReference>
<gene>
    <name evidence="5" type="ORF">L687_04115</name>
</gene>
<name>T5K455_MICMQ</name>
<dbReference type="CDD" id="cd05333">
    <property type="entry name" value="BKR_SDR_c"/>
    <property type="match status" value="1"/>
</dbReference>
<evidence type="ECO:0000256" key="3">
    <source>
        <dbReference type="SAM" id="MobiDB-lite"/>
    </source>
</evidence>
<organism evidence="5 6">
    <name type="scientific">Microbacterium maritypicum MF109</name>
    <dbReference type="NCBI Taxonomy" id="1333857"/>
    <lineage>
        <taxon>Bacteria</taxon>
        <taxon>Bacillati</taxon>
        <taxon>Actinomycetota</taxon>
        <taxon>Actinomycetes</taxon>
        <taxon>Micrococcales</taxon>
        <taxon>Microbacteriaceae</taxon>
        <taxon>Microbacterium</taxon>
    </lineage>
</organism>
<accession>T5K455</accession>
<reference evidence="5 6" key="1">
    <citation type="journal article" date="2013" name="Genome Announc.">
        <title>Whole-genome sequences of five oyster-associated bacteria show potential for crude oil hydrocarbon degradation.</title>
        <authorList>
            <person name="Chauhan A."/>
            <person name="Green S."/>
            <person name="Pathak A."/>
            <person name="Thomas J."/>
            <person name="Venkatramanan R."/>
        </authorList>
    </citation>
    <scope>NUCLEOTIDE SEQUENCE [LARGE SCALE GENOMIC DNA]</scope>
    <source>
        <strain evidence="5 6">MF109</strain>
    </source>
</reference>
<dbReference type="Gene3D" id="3.40.50.720">
    <property type="entry name" value="NAD(P)-binding Rossmann-like Domain"/>
    <property type="match status" value="1"/>
</dbReference>
<dbReference type="InterPro" id="IPR036291">
    <property type="entry name" value="NAD(P)-bd_dom_sf"/>
</dbReference>
<dbReference type="EMBL" id="ATAO01000206">
    <property type="protein sequence ID" value="EQM74651.1"/>
    <property type="molecule type" value="Genomic_DNA"/>
</dbReference>
<dbReference type="InterPro" id="IPR057326">
    <property type="entry name" value="KR_dom"/>
</dbReference>
<evidence type="ECO:0000256" key="2">
    <source>
        <dbReference type="ARBA" id="ARBA00023002"/>
    </source>
</evidence>